<dbReference type="AlphaFoldDB" id="A0A915M9U7"/>
<dbReference type="WBParaSite" id="scaffold3335_cov185.g6455">
    <property type="protein sequence ID" value="scaffold3335_cov185.g6455"/>
    <property type="gene ID" value="scaffold3335_cov185.g6455"/>
</dbReference>
<dbReference type="Proteomes" id="UP000887561">
    <property type="component" value="Unplaced"/>
</dbReference>
<keyword evidence="2" id="KW-1185">Reference proteome</keyword>
<reference evidence="3" key="1">
    <citation type="submission" date="2022-11" db="UniProtKB">
        <authorList>
            <consortium name="WormBaseParasite"/>
        </authorList>
    </citation>
    <scope>IDENTIFICATION</scope>
</reference>
<feature type="chain" id="PRO_5037686683" evidence="1">
    <location>
        <begin position="23"/>
        <end position="837"/>
    </location>
</feature>
<keyword evidence="1" id="KW-0732">Signal</keyword>
<organism evidence="2 3">
    <name type="scientific">Meloidogyne javanica</name>
    <name type="common">Root-knot nematode worm</name>
    <dbReference type="NCBI Taxonomy" id="6303"/>
    <lineage>
        <taxon>Eukaryota</taxon>
        <taxon>Metazoa</taxon>
        <taxon>Ecdysozoa</taxon>
        <taxon>Nematoda</taxon>
        <taxon>Chromadorea</taxon>
        <taxon>Rhabditida</taxon>
        <taxon>Tylenchina</taxon>
        <taxon>Tylenchomorpha</taxon>
        <taxon>Tylenchoidea</taxon>
        <taxon>Meloidogynidae</taxon>
        <taxon>Meloidogyninae</taxon>
        <taxon>Meloidogyne</taxon>
        <taxon>Meloidogyne incognita group</taxon>
    </lineage>
</organism>
<evidence type="ECO:0000256" key="1">
    <source>
        <dbReference type="SAM" id="SignalP"/>
    </source>
</evidence>
<evidence type="ECO:0000313" key="3">
    <source>
        <dbReference type="WBParaSite" id="scaffold3335_cov185.g6455"/>
    </source>
</evidence>
<accession>A0A915M9U7</accession>
<evidence type="ECO:0000313" key="2">
    <source>
        <dbReference type="Proteomes" id="UP000887561"/>
    </source>
</evidence>
<proteinExistence type="predicted"/>
<name>A0A915M9U7_MELJA</name>
<protein>
    <submittedName>
        <fullName evidence="3">MAM domain-containing protein</fullName>
    </submittedName>
</protein>
<sequence length="837" mass="94340">MLKFPLFYSLLSFFILIRPGNSCMPGYENERARLRQYLGIEWRPRGLERMDEEQQARFLRHSSDLNCNFSNPDKCTADGGIFENPMLQVRPGPSRVRVGDQLLLVGDKKRQEQTAILISHPIKCQNTTGKLTFTFWVYNGARLEVIMLEQRDEGKSLHILPEKPHIDCGTVHINTECTAILPPLDHPFHIGLRAYDMRNTEGSFVLLDNLFYEAEFCRVSIDFGPDFHSERLISSSTKGEPVDKPSSLSCTEFDENCRWRNMGYGEHGIWRRAIGILPPLILFNETGTDIQPNLPAAFLYIEEQTDMSQHTSSISSKDLHDASTLELSDTTKAFRMLASDPIKCPGSTNIILQFRIWSTKGIKLNLCLFERHSMQQIERKCQQVPVGTSPAIVQHQFQTPPQNTEFMFVFQVQNVNKDFDNFVLLDDIEMVTDHSSAYCGQLGADIAAHKGWLSDGGMFTAQMLNTLLNRPIHSAKDLTCDFSKRALNCQWANLEKLTDGMSQWEIGILSSAKNTKTSEDILIPVGDVALARLDSHNKSAILLSERILCTLPSLTNTNGNSGTLSFRSWGSGNGIKLNVCIIRADSLEVLDCQNVGGNDGERKLTEEGDEILVEVPRLDEPIRLALRAETIGENGGGLIAIDDLKFQAIFYFFLRGSSGFTHKGERIVSQQNRALNDAEKPQNFHEIPDENVCRLLKCDFERDGSMCLYTSSRVAASVSMFRAYNNSAFTVLFTRSKVAILESPIFHLNTPARLHFDYFVSKGPAKLHFCQDSVMRDLSSCFIISAEGETFGWKHDFIEVLPTDRKLYLIARLDGKGRANVQIDNLELTDIMDHSIC</sequence>
<feature type="signal peptide" evidence="1">
    <location>
        <begin position="1"/>
        <end position="22"/>
    </location>
</feature>